<keyword evidence="4" id="KW-1185">Reference proteome</keyword>
<organism evidence="3 4">
    <name type="scientific">Thalassobaculum fulvum</name>
    <dbReference type="NCBI Taxonomy" id="1633335"/>
    <lineage>
        <taxon>Bacteria</taxon>
        <taxon>Pseudomonadati</taxon>
        <taxon>Pseudomonadota</taxon>
        <taxon>Alphaproteobacteria</taxon>
        <taxon>Rhodospirillales</taxon>
        <taxon>Thalassobaculaceae</taxon>
        <taxon>Thalassobaculum</taxon>
    </lineage>
</organism>
<dbReference type="InterPro" id="IPR006016">
    <property type="entry name" value="UspA"/>
</dbReference>
<comment type="caution">
    <text evidence="3">The sequence shown here is derived from an EMBL/GenBank/DDBJ whole genome shotgun (WGS) entry which is preliminary data.</text>
</comment>
<evidence type="ECO:0000313" key="4">
    <source>
        <dbReference type="Proteomes" id="UP000630353"/>
    </source>
</evidence>
<name>A0A918XUY8_9PROT</name>
<dbReference type="PRINTS" id="PR01438">
    <property type="entry name" value="UNVRSLSTRESS"/>
</dbReference>
<evidence type="ECO:0000313" key="3">
    <source>
        <dbReference type="EMBL" id="GHD55590.1"/>
    </source>
</evidence>
<dbReference type="PANTHER" id="PTHR46268:SF6">
    <property type="entry name" value="UNIVERSAL STRESS PROTEIN UP12"/>
    <property type="match status" value="1"/>
</dbReference>
<proteinExistence type="inferred from homology"/>
<feature type="domain" description="UspA" evidence="2">
    <location>
        <begin position="5"/>
        <end position="151"/>
    </location>
</feature>
<comment type="similarity">
    <text evidence="1">Belongs to the universal stress protein A family.</text>
</comment>
<sequence>MDIDVILHPTDGSRDAGKALDLACDLARSHGAKLVIVHVQGHHEWDVPPGGARRAGARRQAGEPEVDLQRLRAQAVLDVAIAEAHGRGLPDVEPILVEGDAAGAIVEAAKAVEANLIVLGSRGLGDLQSLLLGSVSHKVMQRSSCSCLVVR</sequence>
<reference evidence="3" key="2">
    <citation type="submission" date="2020-09" db="EMBL/GenBank/DDBJ databases">
        <authorList>
            <person name="Sun Q."/>
            <person name="Kim S."/>
        </authorList>
    </citation>
    <scope>NUCLEOTIDE SEQUENCE</scope>
    <source>
        <strain evidence="3">KCTC 42651</strain>
    </source>
</reference>
<protein>
    <submittedName>
        <fullName evidence="3">Universal stress protein YxiE</fullName>
    </submittedName>
</protein>
<reference evidence="3" key="1">
    <citation type="journal article" date="2014" name="Int. J. Syst. Evol. Microbiol.">
        <title>Complete genome sequence of Corynebacterium casei LMG S-19264T (=DSM 44701T), isolated from a smear-ripened cheese.</title>
        <authorList>
            <consortium name="US DOE Joint Genome Institute (JGI-PGF)"/>
            <person name="Walter F."/>
            <person name="Albersmeier A."/>
            <person name="Kalinowski J."/>
            <person name="Ruckert C."/>
        </authorList>
    </citation>
    <scope>NUCLEOTIDE SEQUENCE</scope>
    <source>
        <strain evidence="3">KCTC 42651</strain>
    </source>
</reference>
<dbReference type="Proteomes" id="UP000630353">
    <property type="component" value="Unassembled WGS sequence"/>
</dbReference>
<dbReference type="PANTHER" id="PTHR46268">
    <property type="entry name" value="STRESS RESPONSE PROTEIN NHAX"/>
    <property type="match status" value="1"/>
</dbReference>
<dbReference type="Gene3D" id="3.40.50.620">
    <property type="entry name" value="HUPs"/>
    <property type="match status" value="1"/>
</dbReference>
<dbReference type="InterPro" id="IPR014729">
    <property type="entry name" value="Rossmann-like_a/b/a_fold"/>
</dbReference>
<dbReference type="SUPFAM" id="SSF52402">
    <property type="entry name" value="Adenine nucleotide alpha hydrolases-like"/>
    <property type="match status" value="1"/>
</dbReference>
<dbReference type="Pfam" id="PF00582">
    <property type="entry name" value="Usp"/>
    <property type="match status" value="1"/>
</dbReference>
<evidence type="ECO:0000259" key="2">
    <source>
        <dbReference type="Pfam" id="PF00582"/>
    </source>
</evidence>
<accession>A0A918XUY8</accession>
<dbReference type="AlphaFoldDB" id="A0A918XUY8"/>
<dbReference type="InterPro" id="IPR006015">
    <property type="entry name" value="Universal_stress_UspA"/>
</dbReference>
<dbReference type="EMBL" id="BMZS01000008">
    <property type="protein sequence ID" value="GHD55590.1"/>
    <property type="molecule type" value="Genomic_DNA"/>
</dbReference>
<gene>
    <name evidence="3" type="primary">yxiE</name>
    <name evidence="3" type="ORF">GCM10017083_34740</name>
</gene>
<dbReference type="RefSeq" id="WP_189991937.1">
    <property type="nucleotide sequence ID" value="NZ_BMZS01000008.1"/>
</dbReference>
<dbReference type="CDD" id="cd00293">
    <property type="entry name" value="USP-like"/>
    <property type="match status" value="1"/>
</dbReference>
<evidence type="ECO:0000256" key="1">
    <source>
        <dbReference type="ARBA" id="ARBA00008791"/>
    </source>
</evidence>